<dbReference type="EMBL" id="JAATIQ010000081">
    <property type="protein sequence ID" value="KAF4386460.1"/>
    <property type="molecule type" value="Genomic_DNA"/>
</dbReference>
<dbReference type="AlphaFoldDB" id="A0A7J6GVQ5"/>
<sequence length="153" mass="17667">MEDALRESKPYTDRLFSRARRVWSWILSWVLCGPRRRTRVAKMTALVILPCKLTAAFENPQLKSIGQSIWPNHLVISSTRLRVKQQDMLHSEQLLVQSAQISNLVLLPRRKDSLSVTLFKHPVIAKTKRLSPTDTSLNYDVTADNNNVFIFHE</sequence>
<name>A0A7J6GVQ5_CANSA</name>
<keyword evidence="2" id="KW-1185">Reference proteome</keyword>
<evidence type="ECO:0000313" key="2">
    <source>
        <dbReference type="Proteomes" id="UP000583929"/>
    </source>
</evidence>
<reference evidence="1 2" key="1">
    <citation type="journal article" date="2020" name="bioRxiv">
        <title>Sequence and annotation of 42 cannabis genomes reveals extensive copy number variation in cannabinoid synthesis and pathogen resistance genes.</title>
        <authorList>
            <person name="Mckernan K.J."/>
            <person name="Helbert Y."/>
            <person name="Kane L.T."/>
            <person name="Ebling H."/>
            <person name="Zhang L."/>
            <person name="Liu B."/>
            <person name="Eaton Z."/>
            <person name="Mclaughlin S."/>
            <person name="Kingan S."/>
            <person name="Baybayan P."/>
            <person name="Concepcion G."/>
            <person name="Jordan M."/>
            <person name="Riva A."/>
            <person name="Barbazuk W."/>
            <person name="Harkins T."/>
        </authorList>
    </citation>
    <scope>NUCLEOTIDE SEQUENCE [LARGE SCALE GENOMIC DNA]</scope>
    <source>
        <strain evidence="2">cv. Jamaican Lion 4</strain>
        <tissue evidence="1">Leaf</tissue>
    </source>
</reference>
<accession>A0A7J6GVQ5</accession>
<organism evidence="1 2">
    <name type="scientific">Cannabis sativa</name>
    <name type="common">Hemp</name>
    <name type="synonym">Marijuana</name>
    <dbReference type="NCBI Taxonomy" id="3483"/>
    <lineage>
        <taxon>Eukaryota</taxon>
        <taxon>Viridiplantae</taxon>
        <taxon>Streptophyta</taxon>
        <taxon>Embryophyta</taxon>
        <taxon>Tracheophyta</taxon>
        <taxon>Spermatophyta</taxon>
        <taxon>Magnoliopsida</taxon>
        <taxon>eudicotyledons</taxon>
        <taxon>Gunneridae</taxon>
        <taxon>Pentapetalae</taxon>
        <taxon>rosids</taxon>
        <taxon>fabids</taxon>
        <taxon>Rosales</taxon>
        <taxon>Cannabaceae</taxon>
        <taxon>Cannabis</taxon>
    </lineage>
</organism>
<dbReference type="Proteomes" id="UP000583929">
    <property type="component" value="Unassembled WGS sequence"/>
</dbReference>
<protein>
    <submittedName>
        <fullName evidence="1">Uncharacterized protein</fullName>
    </submittedName>
</protein>
<comment type="caution">
    <text evidence="1">The sequence shown here is derived from an EMBL/GenBank/DDBJ whole genome shotgun (WGS) entry which is preliminary data.</text>
</comment>
<gene>
    <name evidence="1" type="ORF">G4B88_006716</name>
</gene>
<proteinExistence type="predicted"/>
<evidence type="ECO:0000313" key="1">
    <source>
        <dbReference type="EMBL" id="KAF4386460.1"/>
    </source>
</evidence>